<reference evidence="2 3" key="1">
    <citation type="submission" date="2020-01" db="EMBL/GenBank/DDBJ databases">
        <title>Identification and distribution of gene clusters putatively required for synthesis of sphingolipid metabolism inhibitors in phylogenetically diverse species of the filamentous fungus Fusarium.</title>
        <authorList>
            <person name="Kim H.-S."/>
            <person name="Busman M."/>
            <person name="Brown D.W."/>
            <person name="Divon H."/>
            <person name="Uhlig S."/>
            <person name="Proctor R.H."/>
        </authorList>
    </citation>
    <scope>NUCLEOTIDE SEQUENCE [LARGE SCALE GENOMIC DNA]</scope>
    <source>
        <strain evidence="2 3">NRRL 20459</strain>
    </source>
</reference>
<dbReference type="EMBL" id="JAADYS010002352">
    <property type="protein sequence ID" value="KAF4458775.1"/>
    <property type="molecule type" value="Genomic_DNA"/>
</dbReference>
<feature type="compositionally biased region" description="Basic and acidic residues" evidence="1">
    <location>
        <begin position="129"/>
        <end position="142"/>
    </location>
</feature>
<accession>A0A8H4P4F0</accession>
<evidence type="ECO:0000313" key="3">
    <source>
        <dbReference type="Proteomes" id="UP000554235"/>
    </source>
</evidence>
<protein>
    <submittedName>
        <fullName evidence="2">Uncharacterized protein</fullName>
    </submittedName>
</protein>
<dbReference type="Proteomes" id="UP000554235">
    <property type="component" value="Unassembled WGS sequence"/>
</dbReference>
<gene>
    <name evidence="2" type="ORF">FALBO_14485</name>
</gene>
<organism evidence="2 3">
    <name type="scientific">Fusarium albosuccineum</name>
    <dbReference type="NCBI Taxonomy" id="1237068"/>
    <lineage>
        <taxon>Eukaryota</taxon>
        <taxon>Fungi</taxon>
        <taxon>Dikarya</taxon>
        <taxon>Ascomycota</taxon>
        <taxon>Pezizomycotina</taxon>
        <taxon>Sordariomycetes</taxon>
        <taxon>Hypocreomycetidae</taxon>
        <taxon>Hypocreales</taxon>
        <taxon>Nectriaceae</taxon>
        <taxon>Fusarium</taxon>
        <taxon>Fusarium decemcellulare species complex</taxon>
    </lineage>
</organism>
<name>A0A8H4P4F0_9HYPO</name>
<feature type="region of interest" description="Disordered" evidence="1">
    <location>
        <begin position="122"/>
        <end position="142"/>
    </location>
</feature>
<sequence length="234" mass="27197">MLHSGPKKVNQARFTRHVERSVIPPTTGRGDNSDRRVMRVFSEVEDSRITTLSHWTNTSITLTVVDIVSAILDGYRRSREYLKEIAKQNKRWLLRRPHQRYSEYSRIKINIQTLDRDISAGNGQVKSAKGVDKDSQSRSDDDRIYHLHRQAKDSAIFKERCSDGQRLLRSYEKRMREEIIQVLRSAMTDRKSVDFSVLGKSFATINQGVIDICEWIKEAYAEAWEAAARRNKAR</sequence>
<proteinExistence type="predicted"/>
<keyword evidence="3" id="KW-1185">Reference proteome</keyword>
<comment type="caution">
    <text evidence="2">The sequence shown here is derived from an EMBL/GenBank/DDBJ whole genome shotgun (WGS) entry which is preliminary data.</text>
</comment>
<evidence type="ECO:0000256" key="1">
    <source>
        <dbReference type="SAM" id="MobiDB-lite"/>
    </source>
</evidence>
<evidence type="ECO:0000313" key="2">
    <source>
        <dbReference type="EMBL" id="KAF4458775.1"/>
    </source>
</evidence>
<dbReference type="AlphaFoldDB" id="A0A8H4P4F0"/>